<feature type="compositionally biased region" description="Basic and acidic residues" evidence="1">
    <location>
        <begin position="165"/>
        <end position="176"/>
    </location>
</feature>
<reference evidence="2 3" key="2">
    <citation type="submission" date="2018-11" db="EMBL/GenBank/DDBJ databases">
        <authorList>
            <consortium name="Pathogen Informatics"/>
        </authorList>
    </citation>
    <scope>NUCLEOTIDE SEQUENCE [LARGE SCALE GENOMIC DNA]</scope>
</reference>
<organism evidence="4">
    <name type="scientific">Nippostrongylus brasiliensis</name>
    <name type="common">Rat hookworm</name>
    <dbReference type="NCBI Taxonomy" id="27835"/>
    <lineage>
        <taxon>Eukaryota</taxon>
        <taxon>Metazoa</taxon>
        <taxon>Ecdysozoa</taxon>
        <taxon>Nematoda</taxon>
        <taxon>Chromadorea</taxon>
        <taxon>Rhabditida</taxon>
        <taxon>Rhabditina</taxon>
        <taxon>Rhabditomorpha</taxon>
        <taxon>Strongyloidea</taxon>
        <taxon>Heligmosomidae</taxon>
        <taxon>Nippostrongylus</taxon>
    </lineage>
</organism>
<dbReference type="EMBL" id="UYSL01021513">
    <property type="protein sequence ID" value="VDL78449.1"/>
    <property type="molecule type" value="Genomic_DNA"/>
</dbReference>
<gene>
    <name evidence="2" type="ORF">NBR_LOCUS14855</name>
</gene>
<feature type="region of interest" description="Disordered" evidence="1">
    <location>
        <begin position="95"/>
        <end position="124"/>
    </location>
</feature>
<dbReference type="WBParaSite" id="NBR_0001485401-mRNA-1">
    <property type="protein sequence ID" value="NBR_0001485401-mRNA-1"/>
    <property type="gene ID" value="NBR_0001485401"/>
</dbReference>
<dbReference type="AlphaFoldDB" id="A0A0N4YDX2"/>
<feature type="compositionally biased region" description="Basic and acidic residues" evidence="1">
    <location>
        <begin position="95"/>
        <end position="114"/>
    </location>
</feature>
<evidence type="ECO:0000256" key="1">
    <source>
        <dbReference type="SAM" id="MobiDB-lite"/>
    </source>
</evidence>
<accession>A0A0N4YDX2</accession>
<evidence type="ECO:0000313" key="2">
    <source>
        <dbReference type="EMBL" id="VDL78449.1"/>
    </source>
</evidence>
<feature type="region of interest" description="Disordered" evidence="1">
    <location>
        <begin position="156"/>
        <end position="176"/>
    </location>
</feature>
<sequence>MAAEDHGSFHDEIMDAIKQCKESMIEMCESMKQELHTHGEEALRQCNEFMKERYEEVRNEHQIIEQKLEMLQTVVMDANNRLREVKTAVDELSKVKSSKENEEVKEVQSKKQDEQQDQTRQSEVAEDVLDFSCAELDDRPTQTVQIRISDEQLPECSKKARRMPKTKDNKERQLEKTKHDLRKEISRIEDRLAEIRTMLNSATLPFPSLHQIQSNARGRKLSPMCLLSCQRRTL</sequence>
<dbReference type="Proteomes" id="UP000271162">
    <property type="component" value="Unassembled WGS sequence"/>
</dbReference>
<proteinExistence type="predicted"/>
<reference evidence="4" key="1">
    <citation type="submission" date="2017-02" db="UniProtKB">
        <authorList>
            <consortium name="WormBaseParasite"/>
        </authorList>
    </citation>
    <scope>IDENTIFICATION</scope>
</reference>
<keyword evidence="3" id="KW-1185">Reference proteome</keyword>
<evidence type="ECO:0000313" key="4">
    <source>
        <dbReference type="WBParaSite" id="NBR_0001485401-mRNA-1"/>
    </source>
</evidence>
<name>A0A0N4YDX2_NIPBR</name>
<protein>
    <submittedName>
        <fullName evidence="2 4">Uncharacterized protein</fullName>
    </submittedName>
</protein>
<evidence type="ECO:0000313" key="3">
    <source>
        <dbReference type="Proteomes" id="UP000271162"/>
    </source>
</evidence>